<accession>A0A9D1L3A4</accession>
<name>A0A9D1L3A4_9BACT</name>
<dbReference type="AlphaFoldDB" id="A0A9D1L3A4"/>
<sequence>MDTYLFLKKFLQEMDETFSYGWWDENNICHEETMQNFHELYRTSSLEHAVTYHMGSCIEQSLYQREYFTYHNLPTKLYALVSEKQGGTDSDFRIHCFTLIFKDNLVYHFEHASAHQRKGVYIYPNKERCFAKLKRQYNFDLTTDTKIYEIDTIPTGLSLQEFKQYAEKKPLQKQLYII</sequence>
<comment type="caution">
    <text evidence="1">The sequence shown here is derived from an EMBL/GenBank/DDBJ whole genome shotgun (WGS) entry which is preliminary data.</text>
</comment>
<reference evidence="1" key="2">
    <citation type="journal article" date="2021" name="PeerJ">
        <title>Extensive microbial diversity within the chicken gut microbiome revealed by metagenomics and culture.</title>
        <authorList>
            <person name="Gilroy R."/>
            <person name="Ravi A."/>
            <person name="Getino M."/>
            <person name="Pursley I."/>
            <person name="Horton D.L."/>
            <person name="Alikhan N.F."/>
            <person name="Baker D."/>
            <person name="Gharbi K."/>
            <person name="Hall N."/>
            <person name="Watson M."/>
            <person name="Adriaenssens E.M."/>
            <person name="Foster-Nyarko E."/>
            <person name="Jarju S."/>
            <person name="Secka A."/>
            <person name="Antonio M."/>
            <person name="Oren A."/>
            <person name="Chaudhuri R.R."/>
            <person name="La Ragione R."/>
            <person name="Hildebrand F."/>
            <person name="Pallen M.J."/>
        </authorList>
    </citation>
    <scope>NUCLEOTIDE SEQUENCE</scope>
    <source>
        <strain evidence="1">CHK197-8231</strain>
    </source>
</reference>
<reference evidence="1" key="1">
    <citation type="submission" date="2020-10" db="EMBL/GenBank/DDBJ databases">
        <authorList>
            <person name="Gilroy R."/>
        </authorList>
    </citation>
    <scope>NUCLEOTIDE SEQUENCE</scope>
    <source>
        <strain evidence="1">CHK197-8231</strain>
    </source>
</reference>
<dbReference type="Proteomes" id="UP000824087">
    <property type="component" value="Unassembled WGS sequence"/>
</dbReference>
<evidence type="ECO:0000313" key="1">
    <source>
        <dbReference type="EMBL" id="HIU22520.1"/>
    </source>
</evidence>
<evidence type="ECO:0000313" key="2">
    <source>
        <dbReference type="Proteomes" id="UP000824087"/>
    </source>
</evidence>
<gene>
    <name evidence="1" type="ORF">IAD49_02940</name>
</gene>
<proteinExistence type="predicted"/>
<organism evidence="1 2">
    <name type="scientific">Candidatus Fimihabitans intestinipullorum</name>
    <dbReference type="NCBI Taxonomy" id="2840820"/>
    <lineage>
        <taxon>Bacteria</taxon>
        <taxon>Bacillati</taxon>
        <taxon>Mycoplasmatota</taxon>
        <taxon>Mycoplasmatota incertae sedis</taxon>
        <taxon>Candidatus Fimihabitans</taxon>
    </lineage>
</organism>
<dbReference type="EMBL" id="DVML01000017">
    <property type="protein sequence ID" value="HIU22520.1"/>
    <property type="molecule type" value="Genomic_DNA"/>
</dbReference>
<protein>
    <submittedName>
        <fullName evidence="1">Uncharacterized protein</fullName>
    </submittedName>
</protein>